<dbReference type="EC" id="3.4.11.9" evidence="5"/>
<keyword evidence="8" id="KW-0479">Metal-binding</keyword>
<dbReference type="AlphaFoldDB" id="L2FUC3"/>
<comment type="catalytic activity">
    <reaction evidence="1">
        <text>Release of any N-terminal amino acid, including proline, that is linked to proline, even from a dipeptide or tripeptide.</text>
        <dbReference type="EC" id="3.4.11.9"/>
    </reaction>
</comment>
<evidence type="ECO:0000256" key="7">
    <source>
        <dbReference type="ARBA" id="ARBA00022670"/>
    </source>
</evidence>
<reference evidence="16" key="1">
    <citation type="submission" date="2012-08" db="EMBL/GenBank/DDBJ databases">
        <title>Genome analysis of Colletotrichum orbiculare and Colletotrichum fructicola.</title>
        <authorList>
            <person name="Gan P.H.P."/>
            <person name="Ikeda K."/>
            <person name="Irieda H."/>
            <person name="Narusaka M."/>
            <person name="O'Connell R.J."/>
            <person name="Narusaka Y."/>
            <person name="Takano Y."/>
            <person name="Kubo Y."/>
            <person name="Shirasu K."/>
        </authorList>
    </citation>
    <scope>NUCLEOTIDE SEQUENCE</scope>
    <source>
        <strain evidence="16">Nara gc5</strain>
    </source>
</reference>
<dbReference type="GO" id="GO:0004177">
    <property type="term" value="F:aminopeptidase activity"/>
    <property type="evidence" value="ECO:0007669"/>
    <property type="project" value="UniProtKB-KW"/>
</dbReference>
<dbReference type="SUPFAM" id="SSF55920">
    <property type="entry name" value="Creatinase/aminopeptidase"/>
    <property type="match status" value="1"/>
</dbReference>
<evidence type="ECO:0000256" key="13">
    <source>
        <dbReference type="ARBA" id="ARBA00032413"/>
    </source>
</evidence>
<comment type="similarity">
    <text evidence="4">Belongs to the peptidase M24B family.</text>
</comment>
<dbReference type="HOGENOM" id="CLU_1602582_0_0_1"/>
<dbReference type="GO" id="GO:0006508">
    <property type="term" value="P:proteolysis"/>
    <property type="evidence" value="ECO:0007669"/>
    <property type="project" value="UniProtKB-KW"/>
</dbReference>
<evidence type="ECO:0000256" key="4">
    <source>
        <dbReference type="ARBA" id="ARBA00008766"/>
    </source>
</evidence>
<evidence type="ECO:0000256" key="8">
    <source>
        <dbReference type="ARBA" id="ARBA00022723"/>
    </source>
</evidence>
<dbReference type="STRING" id="1213859.L2FUC3"/>
<keyword evidence="10" id="KW-0482">Metalloprotease</keyword>
<keyword evidence="11" id="KW-0464">Manganese</keyword>
<dbReference type="EMBL" id="KB020825">
    <property type="protein sequence ID" value="ELA29917.1"/>
    <property type="molecule type" value="Genomic_DNA"/>
</dbReference>
<sequence>MIRPGTLFFDLHIHASQVAQEGLLALGVLRGDPAEGAASPTEQRHGRPRRRARGQAGGHHAGDDGRHGAGHGRRRVGAPAVQGYLKKNMIVTVEPGVYFCREYIEGYFLSNPRHARFINKAVLEKYYRVGGVRIEDDILVTDDGYENLSTGAPKGEELLRVINGKA</sequence>
<dbReference type="InterPro" id="IPR036005">
    <property type="entry name" value="Creatinase/aminopeptidase-like"/>
</dbReference>
<organism evidence="16">
    <name type="scientific">Colletotrichum fructicola (strain Nara gc5)</name>
    <name type="common">Anthracnose fungus</name>
    <name type="synonym">Colletotrichum gloeosporioides (strain Nara gc5)</name>
    <dbReference type="NCBI Taxonomy" id="1213859"/>
    <lineage>
        <taxon>Eukaryota</taxon>
        <taxon>Fungi</taxon>
        <taxon>Dikarya</taxon>
        <taxon>Ascomycota</taxon>
        <taxon>Pezizomycotina</taxon>
        <taxon>Sordariomycetes</taxon>
        <taxon>Hypocreomycetidae</taxon>
        <taxon>Glomerellales</taxon>
        <taxon>Glomerellaceae</taxon>
        <taxon>Colletotrichum</taxon>
        <taxon>Colletotrichum gloeosporioides species complex</taxon>
    </lineage>
</organism>
<evidence type="ECO:0000313" key="16">
    <source>
        <dbReference type="EMBL" id="ELA29917.1"/>
    </source>
</evidence>
<gene>
    <name evidence="16" type="ORF">CGGC5_1103</name>
</gene>
<comment type="function">
    <text evidence="3">Catalyzes the removal of a penultimate prolyl residue from the N-termini of peptides.</text>
</comment>
<dbReference type="Pfam" id="PF00557">
    <property type="entry name" value="Peptidase_M24"/>
    <property type="match status" value="1"/>
</dbReference>
<protein>
    <recommendedName>
        <fullName evidence="5">Xaa-Pro aminopeptidase</fullName>
        <ecNumber evidence="5">3.4.11.9</ecNumber>
    </recommendedName>
    <alternativeName>
        <fullName evidence="12">Aminoacylproline aminopeptidase</fullName>
    </alternativeName>
    <alternativeName>
        <fullName evidence="13">Prolidase</fullName>
    </alternativeName>
</protein>
<name>L2FUC3_COLFN</name>
<keyword evidence="7" id="KW-0645">Protease</keyword>
<dbReference type="PANTHER" id="PTHR43226:SF3">
    <property type="entry name" value="XAA-PRO AMINOPEPTIDASE AN0832-RELATED"/>
    <property type="match status" value="1"/>
</dbReference>
<evidence type="ECO:0000256" key="3">
    <source>
        <dbReference type="ARBA" id="ARBA00002443"/>
    </source>
</evidence>
<feature type="region of interest" description="Disordered" evidence="14">
    <location>
        <begin position="34"/>
        <end position="75"/>
    </location>
</feature>
<dbReference type="PANTHER" id="PTHR43226">
    <property type="entry name" value="XAA-PRO AMINOPEPTIDASE 3"/>
    <property type="match status" value="1"/>
</dbReference>
<dbReference type="GO" id="GO:0046872">
    <property type="term" value="F:metal ion binding"/>
    <property type="evidence" value="ECO:0007669"/>
    <property type="project" value="UniProtKB-KW"/>
</dbReference>
<evidence type="ECO:0000256" key="14">
    <source>
        <dbReference type="SAM" id="MobiDB-lite"/>
    </source>
</evidence>
<evidence type="ECO:0000256" key="11">
    <source>
        <dbReference type="ARBA" id="ARBA00023211"/>
    </source>
</evidence>
<evidence type="ECO:0000256" key="12">
    <source>
        <dbReference type="ARBA" id="ARBA00030849"/>
    </source>
</evidence>
<dbReference type="GO" id="GO:0008237">
    <property type="term" value="F:metallopeptidase activity"/>
    <property type="evidence" value="ECO:0007669"/>
    <property type="project" value="UniProtKB-KW"/>
</dbReference>
<evidence type="ECO:0000256" key="2">
    <source>
        <dbReference type="ARBA" id="ARBA00001936"/>
    </source>
</evidence>
<proteinExistence type="inferred from homology"/>
<comment type="cofactor">
    <cofactor evidence="2">
        <name>Mn(2+)</name>
        <dbReference type="ChEBI" id="CHEBI:29035"/>
    </cofactor>
</comment>
<dbReference type="InterPro" id="IPR052433">
    <property type="entry name" value="X-Pro_dipept-like"/>
</dbReference>
<evidence type="ECO:0000256" key="1">
    <source>
        <dbReference type="ARBA" id="ARBA00001424"/>
    </source>
</evidence>
<evidence type="ECO:0000256" key="10">
    <source>
        <dbReference type="ARBA" id="ARBA00023049"/>
    </source>
</evidence>
<evidence type="ECO:0000256" key="5">
    <source>
        <dbReference type="ARBA" id="ARBA00012574"/>
    </source>
</evidence>
<keyword evidence="9" id="KW-0378">Hydrolase</keyword>
<keyword evidence="6" id="KW-0031">Aminopeptidase</keyword>
<dbReference type="InterPro" id="IPR000994">
    <property type="entry name" value="Pept_M24"/>
</dbReference>
<evidence type="ECO:0000256" key="9">
    <source>
        <dbReference type="ARBA" id="ARBA00022801"/>
    </source>
</evidence>
<evidence type="ECO:0000259" key="15">
    <source>
        <dbReference type="Pfam" id="PF00557"/>
    </source>
</evidence>
<dbReference type="Gene3D" id="3.90.230.10">
    <property type="entry name" value="Creatinase/methionine aminopeptidase superfamily"/>
    <property type="match status" value="1"/>
</dbReference>
<evidence type="ECO:0000256" key="6">
    <source>
        <dbReference type="ARBA" id="ARBA00022438"/>
    </source>
</evidence>
<accession>L2FUC3</accession>
<feature type="domain" description="Peptidase M24" evidence="15">
    <location>
        <begin position="1"/>
        <end position="142"/>
    </location>
</feature>